<dbReference type="InterPro" id="IPR003594">
    <property type="entry name" value="HATPase_dom"/>
</dbReference>
<dbReference type="PROSITE" id="PS50109">
    <property type="entry name" value="HIS_KIN"/>
    <property type="match status" value="1"/>
</dbReference>
<reference evidence="2" key="1">
    <citation type="submission" date="2019-08" db="EMBL/GenBank/DDBJ databases">
        <authorList>
            <person name="Kucharzyk K."/>
            <person name="Murdoch R.W."/>
            <person name="Higgins S."/>
            <person name="Loffler F."/>
        </authorList>
    </citation>
    <scope>NUCLEOTIDE SEQUENCE</scope>
</reference>
<comment type="caution">
    <text evidence="2">The sequence shown here is derived from an EMBL/GenBank/DDBJ whole genome shotgun (WGS) entry which is preliminary data.</text>
</comment>
<sequence length="130" mass="13898">MVCDLCDEVALAQRHHLATAQIGLEVDCQVFDEWPLDRDLLTDILNNAVQNAGRFAKTCVRLSASTDDGGLLLRVEDDGPGYAELPPAGGTGLKLAETLAALHTRHGKHGRLHLDNGGPLGGAHFALWLP</sequence>
<dbReference type="SUPFAM" id="SSF55874">
    <property type="entry name" value="ATPase domain of HSP90 chaperone/DNA topoisomerase II/histidine kinase"/>
    <property type="match status" value="1"/>
</dbReference>
<dbReference type="InterPro" id="IPR036890">
    <property type="entry name" value="HATPase_C_sf"/>
</dbReference>
<dbReference type="Gene3D" id="3.30.565.10">
    <property type="entry name" value="Histidine kinase-like ATPase, C-terminal domain"/>
    <property type="match status" value="1"/>
</dbReference>
<organism evidence="2">
    <name type="scientific">bioreactor metagenome</name>
    <dbReference type="NCBI Taxonomy" id="1076179"/>
    <lineage>
        <taxon>unclassified sequences</taxon>
        <taxon>metagenomes</taxon>
        <taxon>ecological metagenomes</taxon>
    </lineage>
</organism>
<protein>
    <recommendedName>
        <fullName evidence="1">Histidine kinase domain-containing protein</fullName>
    </recommendedName>
</protein>
<dbReference type="Pfam" id="PF02518">
    <property type="entry name" value="HATPase_c"/>
    <property type="match status" value="1"/>
</dbReference>
<name>A0A645G527_9ZZZZ</name>
<evidence type="ECO:0000259" key="1">
    <source>
        <dbReference type="PROSITE" id="PS50109"/>
    </source>
</evidence>
<evidence type="ECO:0000313" key="2">
    <source>
        <dbReference type="EMBL" id="MPN21062.1"/>
    </source>
</evidence>
<dbReference type="AlphaFoldDB" id="A0A645G527"/>
<proteinExistence type="predicted"/>
<dbReference type="EMBL" id="VSSQ01068947">
    <property type="protein sequence ID" value="MPN21062.1"/>
    <property type="molecule type" value="Genomic_DNA"/>
</dbReference>
<feature type="domain" description="Histidine kinase" evidence="1">
    <location>
        <begin position="37"/>
        <end position="130"/>
    </location>
</feature>
<dbReference type="InterPro" id="IPR005467">
    <property type="entry name" value="His_kinase_dom"/>
</dbReference>
<accession>A0A645G527</accession>
<gene>
    <name evidence="2" type="ORF">SDC9_168441</name>
</gene>